<evidence type="ECO:0000313" key="2">
    <source>
        <dbReference type="EMBL" id="SNT39976.1"/>
    </source>
</evidence>
<organism evidence="2 3">
    <name type="scientific">Granulicella rosea</name>
    <dbReference type="NCBI Taxonomy" id="474952"/>
    <lineage>
        <taxon>Bacteria</taxon>
        <taxon>Pseudomonadati</taxon>
        <taxon>Acidobacteriota</taxon>
        <taxon>Terriglobia</taxon>
        <taxon>Terriglobales</taxon>
        <taxon>Acidobacteriaceae</taxon>
        <taxon>Granulicella</taxon>
    </lineage>
</organism>
<proteinExistence type="inferred from homology"/>
<dbReference type="SUPFAM" id="SSF143120">
    <property type="entry name" value="YefM-like"/>
    <property type="match status" value="1"/>
</dbReference>
<comment type="similarity">
    <text evidence="1">Belongs to the phD/YefM antitoxin family.</text>
</comment>
<dbReference type="GO" id="GO:0003677">
    <property type="term" value="F:DNA binding"/>
    <property type="evidence" value="ECO:0007669"/>
    <property type="project" value="UniProtKB-KW"/>
</dbReference>
<reference evidence="2 3" key="1">
    <citation type="submission" date="2017-06" db="EMBL/GenBank/DDBJ databases">
        <authorList>
            <person name="Kim H.J."/>
            <person name="Triplett B.A."/>
        </authorList>
    </citation>
    <scope>NUCLEOTIDE SEQUENCE [LARGE SCALE GENOMIC DNA]</scope>
    <source>
        <strain evidence="2 3">DSM 18704</strain>
    </source>
</reference>
<accession>A0A239MB62</accession>
<dbReference type="AlphaFoldDB" id="A0A239MB62"/>
<evidence type="ECO:0000256" key="1">
    <source>
        <dbReference type="ARBA" id="ARBA00009981"/>
    </source>
</evidence>
<dbReference type="Proteomes" id="UP000198356">
    <property type="component" value="Unassembled WGS sequence"/>
</dbReference>
<name>A0A239MB62_9BACT</name>
<dbReference type="OrthoDB" id="9800503at2"/>
<keyword evidence="3" id="KW-1185">Reference proteome</keyword>
<evidence type="ECO:0000313" key="3">
    <source>
        <dbReference type="Proteomes" id="UP000198356"/>
    </source>
</evidence>
<sequence>MRDVNVIDLQNELSTYLDFAKSGEVVVIHDDHLPVARLILFPPEMTGDDAALVASGVMTLPEKPFDIDELLSLPETTFIGNAGTQAILDERNEGW</sequence>
<dbReference type="InterPro" id="IPR036165">
    <property type="entry name" value="YefM-like_sf"/>
</dbReference>
<dbReference type="RefSeq" id="WP_089410223.1">
    <property type="nucleotide sequence ID" value="NZ_FZOU01000011.1"/>
</dbReference>
<keyword evidence="2" id="KW-0238">DNA-binding</keyword>
<dbReference type="EMBL" id="FZOU01000011">
    <property type="protein sequence ID" value="SNT39976.1"/>
    <property type="molecule type" value="Genomic_DNA"/>
</dbReference>
<gene>
    <name evidence="2" type="ORF">SAMN05421770_11155</name>
</gene>
<protein>
    <submittedName>
        <fullName evidence="2">Antitoxin component of toxin-antitoxin stability system, DNA-binding transcriptional repressor</fullName>
    </submittedName>
</protein>